<evidence type="ECO:0008006" key="4">
    <source>
        <dbReference type="Google" id="ProtNLM"/>
    </source>
</evidence>
<comment type="caution">
    <text evidence="2">The sequence shown here is derived from an EMBL/GenBank/DDBJ whole genome shotgun (WGS) entry which is preliminary data.</text>
</comment>
<reference evidence="2" key="1">
    <citation type="journal article" date="2020" name="Cell">
        <title>Large-Scale Comparative Analyses of Tick Genomes Elucidate Their Genetic Diversity and Vector Capacities.</title>
        <authorList>
            <consortium name="Tick Genome and Microbiome Consortium (TIGMIC)"/>
            <person name="Jia N."/>
            <person name="Wang J."/>
            <person name="Shi W."/>
            <person name="Du L."/>
            <person name="Sun Y."/>
            <person name="Zhan W."/>
            <person name="Jiang J.F."/>
            <person name="Wang Q."/>
            <person name="Zhang B."/>
            <person name="Ji P."/>
            <person name="Bell-Sakyi L."/>
            <person name="Cui X.M."/>
            <person name="Yuan T.T."/>
            <person name="Jiang B.G."/>
            <person name="Yang W.F."/>
            <person name="Lam T.T."/>
            <person name="Chang Q.C."/>
            <person name="Ding S.J."/>
            <person name="Wang X.J."/>
            <person name="Zhu J.G."/>
            <person name="Ruan X.D."/>
            <person name="Zhao L."/>
            <person name="Wei J.T."/>
            <person name="Ye R.Z."/>
            <person name="Que T.C."/>
            <person name="Du C.H."/>
            <person name="Zhou Y.H."/>
            <person name="Cheng J.X."/>
            <person name="Dai P.F."/>
            <person name="Guo W.B."/>
            <person name="Han X.H."/>
            <person name="Huang E.J."/>
            <person name="Li L.F."/>
            <person name="Wei W."/>
            <person name="Gao Y.C."/>
            <person name="Liu J.Z."/>
            <person name="Shao H.Z."/>
            <person name="Wang X."/>
            <person name="Wang C.C."/>
            <person name="Yang T.C."/>
            <person name="Huo Q.B."/>
            <person name="Li W."/>
            <person name="Chen H.Y."/>
            <person name="Chen S.E."/>
            <person name="Zhou L.G."/>
            <person name="Ni X.B."/>
            <person name="Tian J.H."/>
            <person name="Sheng Y."/>
            <person name="Liu T."/>
            <person name="Pan Y.S."/>
            <person name="Xia L.Y."/>
            <person name="Li J."/>
            <person name="Zhao F."/>
            <person name="Cao W.C."/>
        </authorList>
    </citation>
    <scope>NUCLEOTIDE SEQUENCE</scope>
    <source>
        <strain evidence="2">Rmic-2018</strain>
    </source>
</reference>
<dbReference type="EMBL" id="JABSTU010000001">
    <property type="protein sequence ID" value="KAH8039696.1"/>
    <property type="molecule type" value="Genomic_DNA"/>
</dbReference>
<dbReference type="Gene3D" id="1.10.10.60">
    <property type="entry name" value="Homeodomain-like"/>
    <property type="match status" value="2"/>
</dbReference>
<comment type="subcellular location">
    <subcellularLocation>
        <location evidence="1">Nucleus</location>
    </subcellularLocation>
</comment>
<dbReference type="Proteomes" id="UP000821866">
    <property type="component" value="Chromosome 1"/>
</dbReference>
<name>A0A9J6F0D5_RHIMP</name>
<protein>
    <recommendedName>
        <fullName evidence="4">HTH psq-type domain-containing protein</fullName>
    </recommendedName>
</protein>
<dbReference type="AlphaFoldDB" id="A0A9J6F0D5"/>
<evidence type="ECO:0000313" key="3">
    <source>
        <dbReference type="Proteomes" id="UP000821866"/>
    </source>
</evidence>
<sequence>MASCKRKALSLEVKLDILKSIDEQPTRKRVNIATNLALPPLTLNSIISKRAEIEENAVLFSPKAKQARGATHVKLESLFTCFRQARAAGINFDSNILREKAIKKAGRLSITDFAASNG</sequence>
<dbReference type="GO" id="GO:0005634">
    <property type="term" value="C:nucleus"/>
    <property type="evidence" value="ECO:0007669"/>
    <property type="project" value="UniProtKB-SubCell"/>
</dbReference>
<dbReference type="SUPFAM" id="SSF46689">
    <property type="entry name" value="Homeodomain-like"/>
    <property type="match status" value="1"/>
</dbReference>
<accession>A0A9J6F0D5</accession>
<organism evidence="2 3">
    <name type="scientific">Rhipicephalus microplus</name>
    <name type="common">Cattle tick</name>
    <name type="synonym">Boophilus microplus</name>
    <dbReference type="NCBI Taxonomy" id="6941"/>
    <lineage>
        <taxon>Eukaryota</taxon>
        <taxon>Metazoa</taxon>
        <taxon>Ecdysozoa</taxon>
        <taxon>Arthropoda</taxon>
        <taxon>Chelicerata</taxon>
        <taxon>Arachnida</taxon>
        <taxon>Acari</taxon>
        <taxon>Parasitiformes</taxon>
        <taxon>Ixodida</taxon>
        <taxon>Ixodoidea</taxon>
        <taxon>Ixodidae</taxon>
        <taxon>Rhipicephalinae</taxon>
        <taxon>Rhipicephalus</taxon>
        <taxon>Boophilus</taxon>
    </lineage>
</organism>
<dbReference type="InterPro" id="IPR009057">
    <property type="entry name" value="Homeodomain-like_sf"/>
</dbReference>
<reference evidence="2" key="2">
    <citation type="submission" date="2021-09" db="EMBL/GenBank/DDBJ databases">
        <authorList>
            <person name="Jia N."/>
            <person name="Wang J."/>
            <person name="Shi W."/>
            <person name="Du L."/>
            <person name="Sun Y."/>
            <person name="Zhan W."/>
            <person name="Jiang J."/>
            <person name="Wang Q."/>
            <person name="Zhang B."/>
            <person name="Ji P."/>
            <person name="Sakyi L.B."/>
            <person name="Cui X."/>
            <person name="Yuan T."/>
            <person name="Jiang B."/>
            <person name="Yang W."/>
            <person name="Lam T.T.-Y."/>
            <person name="Chang Q."/>
            <person name="Ding S."/>
            <person name="Wang X."/>
            <person name="Zhu J."/>
            <person name="Ruan X."/>
            <person name="Zhao L."/>
            <person name="Wei J."/>
            <person name="Que T."/>
            <person name="Du C."/>
            <person name="Cheng J."/>
            <person name="Dai P."/>
            <person name="Han X."/>
            <person name="Huang E."/>
            <person name="Gao Y."/>
            <person name="Liu J."/>
            <person name="Shao H."/>
            <person name="Ye R."/>
            <person name="Li L."/>
            <person name="Wei W."/>
            <person name="Wang X."/>
            <person name="Wang C."/>
            <person name="Huo Q."/>
            <person name="Li W."/>
            <person name="Guo W."/>
            <person name="Chen H."/>
            <person name="Chen S."/>
            <person name="Zhou L."/>
            <person name="Zhou L."/>
            <person name="Ni X."/>
            <person name="Tian J."/>
            <person name="Zhou Y."/>
            <person name="Sheng Y."/>
            <person name="Liu T."/>
            <person name="Pan Y."/>
            <person name="Xia L."/>
            <person name="Li J."/>
            <person name="Zhao F."/>
            <person name="Cao W."/>
        </authorList>
    </citation>
    <scope>NUCLEOTIDE SEQUENCE</scope>
    <source>
        <strain evidence="2">Rmic-2018</strain>
        <tissue evidence="2">Larvae</tissue>
    </source>
</reference>
<gene>
    <name evidence="2" type="ORF">HPB51_008289</name>
</gene>
<proteinExistence type="predicted"/>
<keyword evidence="3" id="KW-1185">Reference proteome</keyword>
<evidence type="ECO:0000256" key="1">
    <source>
        <dbReference type="ARBA" id="ARBA00004123"/>
    </source>
</evidence>
<evidence type="ECO:0000313" key="2">
    <source>
        <dbReference type="EMBL" id="KAH8039696.1"/>
    </source>
</evidence>